<keyword evidence="2" id="KW-1185">Reference proteome</keyword>
<dbReference type="InterPro" id="IPR050445">
    <property type="entry name" value="Bact_polysacc_biosynth/exp"/>
</dbReference>
<dbReference type="PANTHER" id="PTHR32309:SF31">
    <property type="entry name" value="CAPSULAR EXOPOLYSACCHARIDE FAMILY"/>
    <property type="match status" value="1"/>
</dbReference>
<dbReference type="AlphaFoldDB" id="A0A840YNZ6"/>
<evidence type="ECO:0000313" key="1">
    <source>
        <dbReference type="EMBL" id="MBB5712166.1"/>
    </source>
</evidence>
<comment type="caution">
    <text evidence="1">The sequence shown here is derived from an EMBL/GenBank/DDBJ whole genome shotgun (WGS) entry which is preliminary data.</text>
</comment>
<dbReference type="InterPro" id="IPR027417">
    <property type="entry name" value="P-loop_NTPase"/>
</dbReference>
<accession>A0A840YNZ6</accession>
<name>A0A840YNZ6_9SPHN</name>
<dbReference type="Gene3D" id="3.40.50.300">
    <property type="entry name" value="P-loop containing nucleotide triphosphate hydrolases"/>
    <property type="match status" value="1"/>
</dbReference>
<dbReference type="RefSeq" id="WP_184090228.1">
    <property type="nucleotide sequence ID" value="NZ_JACIJF010000013.1"/>
</dbReference>
<gene>
    <name evidence="1" type="ORF">FHT02_003423</name>
</gene>
<organism evidence="1 2">
    <name type="scientific">Sphingomonas xinjiangensis</name>
    <dbReference type="NCBI Taxonomy" id="643568"/>
    <lineage>
        <taxon>Bacteria</taxon>
        <taxon>Pseudomonadati</taxon>
        <taxon>Pseudomonadota</taxon>
        <taxon>Alphaproteobacteria</taxon>
        <taxon>Sphingomonadales</taxon>
        <taxon>Sphingomonadaceae</taxon>
        <taxon>Sphingomonas</taxon>
    </lineage>
</organism>
<proteinExistence type="predicted"/>
<evidence type="ECO:0000313" key="2">
    <source>
        <dbReference type="Proteomes" id="UP000527143"/>
    </source>
</evidence>
<dbReference type="SUPFAM" id="SSF52540">
    <property type="entry name" value="P-loop containing nucleoside triphosphate hydrolases"/>
    <property type="match status" value="1"/>
</dbReference>
<dbReference type="Proteomes" id="UP000527143">
    <property type="component" value="Unassembled WGS sequence"/>
</dbReference>
<dbReference type="PANTHER" id="PTHR32309">
    <property type="entry name" value="TYROSINE-PROTEIN KINASE"/>
    <property type="match status" value="1"/>
</dbReference>
<dbReference type="EMBL" id="JACIJF010000013">
    <property type="protein sequence ID" value="MBB5712166.1"/>
    <property type="molecule type" value="Genomic_DNA"/>
</dbReference>
<protein>
    <submittedName>
        <fullName evidence="1">Mrp family chromosome partitioning ATPase</fullName>
    </submittedName>
</protein>
<sequence length="280" mass="29563">MLGDVSPVGSSARDSSGIDSALLPEQRALVLQLQQSTGKSFQDCAMELGYLPGETYKNVKTFSARGVGSGTDQDLNPLVVMMSQPDDPVARAARELRAAFGSMQNRDGTTPRRYALLALRARTENSIIAANLAVACALSGQRTLLIDANFKNPVQHGIFHRAGGHGVSQLLAKKADLDQLIQATDVEGLSLLPIGTANSITAELTDRAALATSTERASETFDAVIVDVGEADQVGIACAQGFDAVLLLVQRDVAPLGDARRIFEKLRGTGEASFGLVVID</sequence>
<reference evidence="1 2" key="1">
    <citation type="submission" date="2020-08" db="EMBL/GenBank/DDBJ databases">
        <title>Genomic Encyclopedia of Type Strains, Phase IV (KMG-IV): sequencing the most valuable type-strain genomes for metagenomic binning, comparative biology and taxonomic classification.</title>
        <authorList>
            <person name="Goeker M."/>
        </authorList>
    </citation>
    <scope>NUCLEOTIDE SEQUENCE [LARGE SCALE GENOMIC DNA]</scope>
    <source>
        <strain evidence="1 2">DSM 26736</strain>
    </source>
</reference>